<keyword evidence="3" id="KW-0326">Glycosidase</keyword>
<name>A0AAV9WRL7_9PEZI</name>
<keyword evidence="2" id="KW-0378">Hydrolase</keyword>
<dbReference type="CDD" id="cd02651">
    <property type="entry name" value="nuc_hydro_IU_UC_XIUA"/>
    <property type="match status" value="1"/>
</dbReference>
<gene>
    <name evidence="5" type="primary">URH1</name>
    <name evidence="5" type="ORF">TWF694_006157</name>
</gene>
<dbReference type="PANTHER" id="PTHR12304:SF4">
    <property type="entry name" value="URIDINE NUCLEOSIDASE"/>
    <property type="match status" value="1"/>
</dbReference>
<keyword evidence="6" id="KW-1185">Reference proteome</keyword>
<dbReference type="Gene3D" id="3.90.245.10">
    <property type="entry name" value="Ribonucleoside hydrolase-like"/>
    <property type="match status" value="1"/>
</dbReference>
<evidence type="ECO:0000313" key="6">
    <source>
        <dbReference type="Proteomes" id="UP001365542"/>
    </source>
</evidence>
<feature type="domain" description="Inosine/uridine-preferring nucleoside hydrolase" evidence="4">
    <location>
        <begin position="11"/>
        <end position="335"/>
    </location>
</feature>
<evidence type="ECO:0000256" key="2">
    <source>
        <dbReference type="ARBA" id="ARBA00022801"/>
    </source>
</evidence>
<dbReference type="GO" id="GO:0008477">
    <property type="term" value="F:purine nucleosidase activity"/>
    <property type="evidence" value="ECO:0007669"/>
    <property type="project" value="TreeGrafter"/>
</dbReference>
<dbReference type="GO" id="GO:0006152">
    <property type="term" value="P:purine nucleoside catabolic process"/>
    <property type="evidence" value="ECO:0007669"/>
    <property type="project" value="TreeGrafter"/>
</dbReference>
<dbReference type="InterPro" id="IPR001910">
    <property type="entry name" value="Inosine/uridine_hydrolase_dom"/>
</dbReference>
<dbReference type="EMBL" id="JAVHJO010000019">
    <property type="protein sequence ID" value="KAK6523268.1"/>
    <property type="molecule type" value="Genomic_DNA"/>
</dbReference>
<organism evidence="5 6">
    <name type="scientific">Orbilia ellipsospora</name>
    <dbReference type="NCBI Taxonomy" id="2528407"/>
    <lineage>
        <taxon>Eukaryota</taxon>
        <taxon>Fungi</taxon>
        <taxon>Dikarya</taxon>
        <taxon>Ascomycota</taxon>
        <taxon>Pezizomycotina</taxon>
        <taxon>Orbiliomycetes</taxon>
        <taxon>Orbiliales</taxon>
        <taxon>Orbiliaceae</taxon>
        <taxon>Orbilia</taxon>
    </lineage>
</organism>
<evidence type="ECO:0000256" key="3">
    <source>
        <dbReference type="ARBA" id="ARBA00023295"/>
    </source>
</evidence>
<dbReference type="InterPro" id="IPR023186">
    <property type="entry name" value="IUNH"/>
</dbReference>
<comment type="similarity">
    <text evidence="1">Belongs to the IUNH family.</text>
</comment>
<dbReference type="SUPFAM" id="SSF53590">
    <property type="entry name" value="Nucleoside hydrolase"/>
    <property type="match status" value="1"/>
</dbReference>
<reference evidence="5 6" key="1">
    <citation type="submission" date="2019-10" db="EMBL/GenBank/DDBJ databases">
        <authorList>
            <person name="Palmer J.M."/>
        </authorList>
    </citation>
    <scope>NUCLEOTIDE SEQUENCE [LARGE SCALE GENOMIC DNA]</scope>
    <source>
        <strain evidence="5 6">TWF694</strain>
    </source>
</reference>
<evidence type="ECO:0000313" key="5">
    <source>
        <dbReference type="EMBL" id="KAK6523268.1"/>
    </source>
</evidence>
<accession>A0AAV9WRL7</accession>
<comment type="caution">
    <text evidence="5">The sequence shown here is derived from an EMBL/GenBank/DDBJ whole genome shotgun (WGS) entry which is preliminary data.</text>
</comment>
<dbReference type="InterPro" id="IPR036452">
    <property type="entry name" value="Ribo_hydro-like"/>
</dbReference>
<dbReference type="PANTHER" id="PTHR12304">
    <property type="entry name" value="INOSINE-URIDINE PREFERRING NUCLEOSIDE HYDROLASE"/>
    <property type="match status" value="1"/>
</dbReference>
<dbReference type="AlphaFoldDB" id="A0AAV9WRL7"/>
<protein>
    <submittedName>
        <fullName evidence="5">Uridine nucleosidase 1</fullName>
    </submittedName>
</protein>
<dbReference type="Proteomes" id="UP001365542">
    <property type="component" value="Unassembled WGS sequence"/>
</dbReference>
<proteinExistence type="inferred from homology"/>
<evidence type="ECO:0000259" key="4">
    <source>
        <dbReference type="Pfam" id="PF01156"/>
    </source>
</evidence>
<sequence>MTSESDHRMPIWLDCDPGHDDAFAILLAATNPHFNLLGISTVHGNSSLKKVTNNALSLLTAFGKADIPVYPGASKPFMRPALHAPDIHGETGIDGTTLLPTPLAAPQSTPATLAMRNAIMSTTKNTCSLVVTGTMTNAALLFAAFPETAEHIKYLSIMGGAFTLGNITKHAEFNIYCDPESASSIFTLPALHNKIFLAPLDLTHTVLTTASVRSTLLAQQTTFRTMLHDLLMFFAATYERVFNMTEGPPLHDPLAVAVLLPQECGMGFEFDEGSVEVILAGEEIGRTILRKVEEMGDVNRHCGVEEIGEEGKDKGEGSGGVKVKVGRKVNVEKFWGVVMDSVGCADGVSPLNV</sequence>
<dbReference type="GO" id="GO:0005829">
    <property type="term" value="C:cytosol"/>
    <property type="evidence" value="ECO:0007669"/>
    <property type="project" value="TreeGrafter"/>
</dbReference>
<evidence type="ECO:0000256" key="1">
    <source>
        <dbReference type="ARBA" id="ARBA00009176"/>
    </source>
</evidence>
<dbReference type="Pfam" id="PF01156">
    <property type="entry name" value="IU_nuc_hydro"/>
    <property type="match status" value="1"/>
</dbReference>